<dbReference type="InterPro" id="IPR043502">
    <property type="entry name" value="DNA/RNA_pol_sf"/>
</dbReference>
<evidence type="ECO:0000313" key="5">
    <source>
        <dbReference type="Proteomes" id="UP000000331"/>
    </source>
</evidence>
<dbReference type="InterPro" id="IPR012337">
    <property type="entry name" value="RNaseH-like_sf"/>
</dbReference>
<dbReference type="SUPFAM" id="SSF56672">
    <property type="entry name" value="DNA/RNA polymerases"/>
    <property type="match status" value="1"/>
</dbReference>
<dbReference type="InterPro" id="IPR036895">
    <property type="entry name" value="Uracil-DNA_glycosylase-like_sf"/>
</dbReference>
<dbReference type="InterPro" id="IPR002298">
    <property type="entry name" value="DNA_polymerase_A"/>
</dbReference>
<dbReference type="Gene3D" id="3.30.420.10">
    <property type="entry name" value="Ribonuclease H-like superfamily/Ribonuclease H"/>
    <property type="match status" value="1"/>
</dbReference>
<dbReference type="Proteomes" id="UP000000331">
    <property type="component" value="Segment"/>
</dbReference>
<organism evidence="4 5">
    <name type="scientific">Brochothrix phage A9</name>
    <dbReference type="NCBI Taxonomy" id="857312"/>
    <lineage>
        <taxon>Viruses</taxon>
        <taxon>Duplodnaviria</taxon>
        <taxon>Heunggongvirae</taxon>
        <taxon>Uroviricota</taxon>
        <taxon>Caudoviricetes</taxon>
        <taxon>Herelleviridae</taxon>
        <taxon>Klumppvirus</taxon>
        <taxon>Klumppvirus A9</taxon>
    </lineage>
</organism>
<dbReference type="RefSeq" id="YP_004301473.1">
    <property type="nucleotide sequence ID" value="NC_015253.1"/>
</dbReference>
<dbReference type="OrthoDB" id="14842at10239"/>
<feature type="domain" description="3'-5' exonuclease" evidence="3">
    <location>
        <begin position="230"/>
        <end position="352"/>
    </location>
</feature>
<dbReference type="PANTHER" id="PTHR10133">
    <property type="entry name" value="DNA POLYMERASE I"/>
    <property type="match status" value="1"/>
</dbReference>
<proteinExistence type="predicted"/>
<sequence>MKVMFILDYQKAHYVVEQPKGSGKFISNYQNTKEGMTLLQVINDGLNSETKRLRGEGDTNILNKDDIDFEVDYAYNKIPKILKANRDITRTSYKPPTAGELKPEYQNLRQRINAYKPDIIIPMGGSGCKALLGKNTITALRGRPVLKDVVTEEGETHTCYILPTFSISHMLASPSVSRHVKTDFRLASHFMLKGADAFSVAKTTYTDTFNDIGKIREAFATVEKRGYNPMDAIGWDYETNTLRGEMKGSKILTISLSWEEGRAVTIPVEHPEYPHTPENLKEVKSLIGKFLIANTYKVAHNGQFDMRISKQLIDQKLTVANSLDTQVGYYLTVSQKTEDAFGLKTIVYQYTDMGGYEDPLDEYKEWFLKKLLKKTARIRDILARPVEKRTPTMLRNLEADSDFEYPEFMNDSDKNIAHKWASQLLSNNTLKYTQVRNEQDGGNFDYTWIPYRLLSMYAGGDVDACRRINRKMLSDALANNDKLYDLYVNHYPVLTDTLADIEVDGMYVNKERLIEIKDAFDKQIKALRAFLSKEPIIQKVEKQKEKLYALGLKEKAKPPKERDPDLFKFAGKFGKEGALEFKPSGDDLQMALYGETGYTLPIEKAYLKESAFKNLKDGIISKEDISWMHYGTNADCLSRLKEEYPNATFISLIEQYKKLEKLVSTYTQSIYDILDEESVLHGWLKATGTATSRLASRGPK</sequence>
<dbReference type="GO" id="GO:0006302">
    <property type="term" value="P:double-strand break repair"/>
    <property type="evidence" value="ECO:0007669"/>
    <property type="project" value="TreeGrafter"/>
</dbReference>
<dbReference type="KEGG" id="vg:10359170"/>
<evidence type="ECO:0000259" key="2">
    <source>
        <dbReference type="Pfam" id="PF00476"/>
    </source>
</evidence>
<dbReference type="InterPro" id="IPR002562">
    <property type="entry name" value="3'-5'_exonuclease_dom"/>
</dbReference>
<dbReference type="GO" id="GO:0003677">
    <property type="term" value="F:DNA binding"/>
    <property type="evidence" value="ECO:0007669"/>
    <property type="project" value="InterPro"/>
</dbReference>
<dbReference type="GeneID" id="10359170"/>
<dbReference type="Gene3D" id="1.20.1060.10">
    <property type="entry name" value="Taq DNA Polymerase, Chain T, domain 4"/>
    <property type="match status" value="1"/>
</dbReference>
<reference evidence="4 5" key="1">
    <citation type="journal article" date="2010" name="J. Bacteriol.">
        <title>Brochothrix thermosphacta bacteriophages feature heterogeneous and highly mosaic genomes and utilize unique prophage insertion sites.</title>
        <authorList>
            <person name="Kilcher S."/>
            <person name="Loessner M.J."/>
            <person name="Klumpp J."/>
        </authorList>
    </citation>
    <scope>NUCLEOTIDE SEQUENCE [LARGE SCALE GENOMIC DNA]</scope>
</reference>
<keyword evidence="5" id="KW-1185">Reference proteome</keyword>
<keyword evidence="1" id="KW-0235">DNA replication</keyword>
<dbReference type="EMBL" id="HM242243">
    <property type="protein sequence ID" value="ADJ53174.1"/>
    <property type="molecule type" value="Genomic_DNA"/>
</dbReference>
<dbReference type="GO" id="GO:0008408">
    <property type="term" value="F:3'-5' exonuclease activity"/>
    <property type="evidence" value="ECO:0007669"/>
    <property type="project" value="InterPro"/>
</dbReference>
<evidence type="ECO:0000259" key="3">
    <source>
        <dbReference type="Pfam" id="PF01612"/>
    </source>
</evidence>
<dbReference type="GO" id="GO:0003887">
    <property type="term" value="F:DNA-directed DNA polymerase activity"/>
    <property type="evidence" value="ECO:0007669"/>
    <property type="project" value="InterPro"/>
</dbReference>
<dbReference type="Pfam" id="PF01612">
    <property type="entry name" value="DNA_pol_A_exo1"/>
    <property type="match status" value="1"/>
</dbReference>
<protein>
    <submittedName>
        <fullName evidence="4">Gp140</fullName>
    </submittedName>
</protein>
<evidence type="ECO:0000256" key="1">
    <source>
        <dbReference type="ARBA" id="ARBA00023109"/>
    </source>
</evidence>
<dbReference type="PANTHER" id="PTHR10133:SF62">
    <property type="entry name" value="DNA POLYMERASE THETA"/>
    <property type="match status" value="1"/>
</dbReference>
<dbReference type="Pfam" id="PF00476">
    <property type="entry name" value="DNA_pol_A"/>
    <property type="match status" value="1"/>
</dbReference>
<dbReference type="SUPFAM" id="SSF53098">
    <property type="entry name" value="Ribonuclease H-like"/>
    <property type="match status" value="1"/>
</dbReference>
<dbReference type="GO" id="GO:0006261">
    <property type="term" value="P:DNA-templated DNA replication"/>
    <property type="evidence" value="ECO:0007669"/>
    <property type="project" value="InterPro"/>
</dbReference>
<feature type="domain" description="DNA-directed DNA polymerase family A palm" evidence="2">
    <location>
        <begin position="607"/>
        <end position="699"/>
    </location>
</feature>
<keyword evidence="1" id="KW-1194">Viral DNA replication</keyword>
<dbReference type="SUPFAM" id="SSF52141">
    <property type="entry name" value="Uracil-DNA glycosylase-like"/>
    <property type="match status" value="1"/>
</dbReference>
<dbReference type="InterPro" id="IPR036397">
    <property type="entry name" value="RNaseH_sf"/>
</dbReference>
<accession>D9J0T7</accession>
<name>D9J0T7_9CAUD</name>
<dbReference type="GO" id="GO:0039693">
    <property type="term" value="P:viral DNA genome replication"/>
    <property type="evidence" value="ECO:0007669"/>
    <property type="project" value="UniProtKB-KW"/>
</dbReference>
<dbReference type="InterPro" id="IPR001098">
    <property type="entry name" value="DNA-dir_DNA_pol_A_palm_dom"/>
</dbReference>
<dbReference type="Gene3D" id="3.40.470.10">
    <property type="entry name" value="Uracil-DNA glycosylase-like domain"/>
    <property type="match status" value="1"/>
</dbReference>
<evidence type="ECO:0000313" key="4">
    <source>
        <dbReference type="EMBL" id="ADJ53174.1"/>
    </source>
</evidence>